<dbReference type="OrthoDB" id="1524821at2"/>
<evidence type="ECO:0008006" key="3">
    <source>
        <dbReference type="Google" id="ProtNLM"/>
    </source>
</evidence>
<keyword evidence="2" id="KW-1185">Reference proteome</keyword>
<dbReference type="EMBL" id="AMEP01000105">
    <property type="protein sequence ID" value="EKX99118.1"/>
    <property type="molecule type" value="Genomic_DNA"/>
</dbReference>
<organism evidence="1 2">
    <name type="scientific">Hoylesella saccharolytica F0055</name>
    <dbReference type="NCBI Taxonomy" id="1127699"/>
    <lineage>
        <taxon>Bacteria</taxon>
        <taxon>Pseudomonadati</taxon>
        <taxon>Bacteroidota</taxon>
        <taxon>Bacteroidia</taxon>
        <taxon>Bacteroidales</taxon>
        <taxon>Prevotellaceae</taxon>
        <taxon>Hoylesella</taxon>
    </lineage>
</organism>
<dbReference type="Proteomes" id="UP000010433">
    <property type="component" value="Unassembled WGS sequence"/>
</dbReference>
<dbReference type="HOGENOM" id="CLU_094155_0_0_10"/>
<comment type="caution">
    <text evidence="1">The sequence shown here is derived from an EMBL/GenBank/DDBJ whole genome shotgun (WGS) entry which is preliminary data.</text>
</comment>
<dbReference type="Pfam" id="PF02620">
    <property type="entry name" value="YceD"/>
    <property type="match status" value="1"/>
</dbReference>
<dbReference type="InterPro" id="IPR003772">
    <property type="entry name" value="YceD"/>
</dbReference>
<evidence type="ECO:0000313" key="2">
    <source>
        <dbReference type="Proteomes" id="UP000010433"/>
    </source>
</evidence>
<accession>L1N6I2</accession>
<dbReference type="AlphaFoldDB" id="L1N6I2"/>
<protein>
    <recommendedName>
        <fullName evidence="3">ACR</fullName>
    </recommendedName>
</protein>
<evidence type="ECO:0000313" key="1">
    <source>
        <dbReference type="EMBL" id="EKX99118.1"/>
    </source>
</evidence>
<dbReference type="PATRIC" id="fig|1127699.3.peg.1670"/>
<reference evidence="1 2" key="1">
    <citation type="submission" date="2012-05" db="EMBL/GenBank/DDBJ databases">
        <authorList>
            <person name="Weinstock G."/>
            <person name="Sodergren E."/>
            <person name="Lobos E.A."/>
            <person name="Fulton L."/>
            <person name="Fulton R."/>
            <person name="Courtney L."/>
            <person name="Fronick C."/>
            <person name="O'Laughlin M."/>
            <person name="Godfrey J."/>
            <person name="Wilson R.M."/>
            <person name="Miner T."/>
            <person name="Farmer C."/>
            <person name="Delehaunty K."/>
            <person name="Cordes M."/>
            <person name="Minx P."/>
            <person name="Tomlinson C."/>
            <person name="Chen J."/>
            <person name="Wollam A."/>
            <person name="Pepin K.H."/>
            <person name="Bhonagiri V."/>
            <person name="Zhang X."/>
            <person name="Suruliraj S."/>
            <person name="Warren W."/>
            <person name="Mitreva M."/>
            <person name="Mardis E.R."/>
            <person name="Wilson R.K."/>
        </authorList>
    </citation>
    <scope>NUCLEOTIDE SEQUENCE [LARGE SCALE GENOMIC DNA]</scope>
    <source>
        <strain evidence="1 2">F0055</strain>
    </source>
</reference>
<dbReference type="RefSeq" id="WP_009163121.1">
    <property type="nucleotide sequence ID" value="NZ_KB291007.1"/>
</dbReference>
<sequence>MCDLETFQLHLKMLKEGENRFKYSLDDGFFEAIDAPEVKSGKLDVELSAHRNADFFELNFHTKGWVNIPCDLCLDDMKQPIDTANRLLVKFGEAYSEDDEQVVVEENNPVLDLSWFIYEFIVLNIPIKHVHAPGKCNPEMIDMLHTHMAAQGAGDNEQQSIDPRWMKLKEIKNNIKD</sequence>
<proteinExistence type="predicted"/>
<dbReference type="STRING" id="1127699.HMPREF9151_01812"/>
<name>L1N6I2_9BACT</name>
<gene>
    <name evidence="1" type="ORF">HMPREF9151_01812</name>
</gene>